<dbReference type="EMBL" id="MHCT01000003">
    <property type="protein sequence ID" value="OGY26619.1"/>
    <property type="molecule type" value="Genomic_DNA"/>
</dbReference>
<keyword evidence="3" id="KW-0312">Gluconeogenesis</keyword>
<dbReference type="EC" id="5.3.1.1" evidence="3"/>
<dbReference type="UniPathway" id="UPA00109">
    <property type="reaction ID" value="UER00189"/>
</dbReference>
<name>A0A1G1WFX6_9BACT</name>
<sequence>MKKKPLVVANWKATKTIKETIEWVKRAKPKLEEMVGIEIVICPPYTSLPFVAALFKDTNIKVGAQNVSHFPDGPYTGEVSSAMLDGLVDYCIVGHSERRKNFAETNEDINAKIKHLEQFKINSVVCISNLNEVKSLEVVKNKVTAVAYEPLFAIGSDNPDTPENAEKMALLIKKTLGEEVKVIYGGSVDQSNVAKFTIRPAIDGVLPGRASWDSEIFLDLLEIIRLNSLD</sequence>
<evidence type="ECO:0000256" key="2">
    <source>
        <dbReference type="ARBA" id="ARBA00023235"/>
    </source>
</evidence>
<evidence type="ECO:0000313" key="4">
    <source>
        <dbReference type="EMBL" id="OGY26619.1"/>
    </source>
</evidence>
<dbReference type="PROSITE" id="PS51440">
    <property type="entry name" value="TIM_2"/>
    <property type="match status" value="1"/>
</dbReference>
<comment type="pathway">
    <text evidence="3">Carbohydrate degradation; glycolysis; D-glyceraldehyde 3-phosphate from glycerone phosphate: step 1/1.</text>
</comment>
<dbReference type="GO" id="GO:0006096">
    <property type="term" value="P:glycolytic process"/>
    <property type="evidence" value="ECO:0007669"/>
    <property type="project" value="UniProtKB-UniPathway"/>
</dbReference>
<comment type="subcellular location">
    <subcellularLocation>
        <location evidence="3">Cytoplasm</location>
    </subcellularLocation>
</comment>
<dbReference type="GO" id="GO:0004807">
    <property type="term" value="F:triose-phosphate isomerase activity"/>
    <property type="evidence" value="ECO:0007669"/>
    <property type="project" value="UniProtKB-EC"/>
</dbReference>
<evidence type="ECO:0000256" key="3">
    <source>
        <dbReference type="RuleBase" id="RU363013"/>
    </source>
</evidence>
<dbReference type="Proteomes" id="UP000177588">
    <property type="component" value="Unassembled WGS sequence"/>
</dbReference>
<comment type="caution">
    <text evidence="4">The sequence shown here is derived from an EMBL/GenBank/DDBJ whole genome shotgun (WGS) entry which is preliminary data.</text>
</comment>
<keyword evidence="2 3" id="KW-0413">Isomerase</keyword>
<dbReference type="InterPro" id="IPR000652">
    <property type="entry name" value="Triosephosphate_isomerase"/>
</dbReference>
<dbReference type="GO" id="GO:0019563">
    <property type="term" value="P:glycerol catabolic process"/>
    <property type="evidence" value="ECO:0007669"/>
    <property type="project" value="TreeGrafter"/>
</dbReference>
<organism evidence="4 5">
    <name type="scientific">Candidatus Woykebacteria bacterium RBG_16_44_10</name>
    <dbReference type="NCBI Taxonomy" id="1802597"/>
    <lineage>
        <taxon>Bacteria</taxon>
        <taxon>Candidatus Woykeibacteriota</taxon>
    </lineage>
</organism>
<evidence type="ECO:0000256" key="1">
    <source>
        <dbReference type="ARBA" id="ARBA00007422"/>
    </source>
</evidence>
<evidence type="ECO:0000313" key="5">
    <source>
        <dbReference type="Proteomes" id="UP000177588"/>
    </source>
</evidence>
<keyword evidence="3" id="KW-0963">Cytoplasm</keyword>
<dbReference type="UniPathway" id="UPA00138"/>
<comment type="catalytic activity">
    <reaction evidence="3">
        <text>D-glyceraldehyde 3-phosphate = dihydroxyacetone phosphate</text>
        <dbReference type="Rhea" id="RHEA:18585"/>
        <dbReference type="ChEBI" id="CHEBI:57642"/>
        <dbReference type="ChEBI" id="CHEBI:59776"/>
        <dbReference type="EC" id="5.3.1.1"/>
    </reaction>
</comment>
<protein>
    <recommendedName>
        <fullName evidence="3">Triosephosphate isomerase</fullName>
        <ecNumber evidence="3">5.3.1.1</ecNumber>
    </recommendedName>
</protein>
<dbReference type="Pfam" id="PF00121">
    <property type="entry name" value="TIM"/>
    <property type="match status" value="1"/>
</dbReference>
<dbReference type="GO" id="GO:0006094">
    <property type="term" value="P:gluconeogenesis"/>
    <property type="evidence" value="ECO:0007669"/>
    <property type="project" value="UniProtKB-UniPathway"/>
</dbReference>
<accession>A0A1G1WFX6</accession>
<dbReference type="Gene3D" id="3.20.20.70">
    <property type="entry name" value="Aldolase class I"/>
    <property type="match status" value="1"/>
</dbReference>
<dbReference type="GO" id="GO:0046166">
    <property type="term" value="P:glyceraldehyde-3-phosphate biosynthetic process"/>
    <property type="evidence" value="ECO:0007669"/>
    <property type="project" value="TreeGrafter"/>
</dbReference>
<keyword evidence="3" id="KW-0324">Glycolysis</keyword>
<dbReference type="InterPro" id="IPR013785">
    <property type="entry name" value="Aldolase_TIM"/>
</dbReference>
<dbReference type="PANTHER" id="PTHR21139:SF42">
    <property type="entry name" value="TRIOSEPHOSPHATE ISOMERASE"/>
    <property type="match status" value="1"/>
</dbReference>
<dbReference type="InterPro" id="IPR035990">
    <property type="entry name" value="TIM_sf"/>
</dbReference>
<dbReference type="SUPFAM" id="SSF51351">
    <property type="entry name" value="Triosephosphate isomerase (TIM)"/>
    <property type="match status" value="1"/>
</dbReference>
<comment type="subunit">
    <text evidence="3">Homodimer.</text>
</comment>
<comment type="similarity">
    <text evidence="1 3">Belongs to the triosephosphate isomerase family.</text>
</comment>
<proteinExistence type="inferred from homology"/>
<dbReference type="AlphaFoldDB" id="A0A1G1WFX6"/>
<gene>
    <name evidence="4" type="ORF">A2Z24_02250</name>
</gene>
<dbReference type="CDD" id="cd00311">
    <property type="entry name" value="TIM"/>
    <property type="match status" value="1"/>
</dbReference>
<reference evidence="4 5" key="1">
    <citation type="journal article" date="2016" name="Nat. Commun.">
        <title>Thousands of microbial genomes shed light on interconnected biogeochemical processes in an aquifer system.</title>
        <authorList>
            <person name="Anantharaman K."/>
            <person name="Brown C.T."/>
            <person name="Hug L.A."/>
            <person name="Sharon I."/>
            <person name="Castelle C.J."/>
            <person name="Probst A.J."/>
            <person name="Thomas B.C."/>
            <person name="Singh A."/>
            <person name="Wilkins M.J."/>
            <person name="Karaoz U."/>
            <person name="Brodie E.L."/>
            <person name="Williams K.H."/>
            <person name="Hubbard S.S."/>
            <person name="Banfield J.F."/>
        </authorList>
    </citation>
    <scope>NUCLEOTIDE SEQUENCE [LARGE SCALE GENOMIC DNA]</scope>
</reference>
<dbReference type="STRING" id="1802597.A2Z24_02250"/>
<comment type="pathway">
    <text evidence="3">Carbohydrate biosynthesis; gluconeogenesis.</text>
</comment>
<dbReference type="GO" id="GO:0005829">
    <property type="term" value="C:cytosol"/>
    <property type="evidence" value="ECO:0007669"/>
    <property type="project" value="TreeGrafter"/>
</dbReference>
<dbReference type="PANTHER" id="PTHR21139">
    <property type="entry name" value="TRIOSEPHOSPHATE ISOMERASE"/>
    <property type="match status" value="1"/>
</dbReference>